<comment type="caution">
    <text evidence="2">The sequence shown here is derived from an EMBL/GenBank/DDBJ whole genome shotgun (WGS) entry which is preliminary data.</text>
</comment>
<reference evidence="3" key="1">
    <citation type="journal article" date="2020" name="Stud. Mycol.">
        <title>101 Dothideomycetes genomes: A test case for predicting lifestyles and emergence of pathogens.</title>
        <authorList>
            <person name="Haridas S."/>
            <person name="Albert R."/>
            <person name="Binder M."/>
            <person name="Bloem J."/>
            <person name="LaButti K."/>
            <person name="Salamov A."/>
            <person name="Andreopoulos B."/>
            <person name="Baker S."/>
            <person name="Barry K."/>
            <person name="Bills G."/>
            <person name="Bluhm B."/>
            <person name="Cannon C."/>
            <person name="Castanera R."/>
            <person name="Culley D."/>
            <person name="Daum C."/>
            <person name="Ezra D."/>
            <person name="Gonzalez J."/>
            <person name="Henrissat B."/>
            <person name="Kuo A."/>
            <person name="Liang C."/>
            <person name="Lipzen A."/>
            <person name="Lutzoni F."/>
            <person name="Magnuson J."/>
            <person name="Mondo S."/>
            <person name="Nolan M."/>
            <person name="Ohm R."/>
            <person name="Pangilinan J."/>
            <person name="Park H.-J."/>
            <person name="Ramirez L."/>
            <person name="Alfaro M."/>
            <person name="Sun H."/>
            <person name="Tritt A."/>
            <person name="Yoshinaga Y."/>
            <person name="Zwiers L.-H."/>
            <person name="Turgeon B."/>
            <person name="Goodwin S."/>
            <person name="Spatafora J."/>
            <person name="Crous P."/>
            <person name="Grigoriev I."/>
        </authorList>
    </citation>
    <scope>NUCLEOTIDE SEQUENCE [LARGE SCALE GENOMIC DNA]</scope>
    <source>
        <strain evidence="3">CBS 304.66</strain>
    </source>
</reference>
<keyword evidence="3" id="KW-1185">Reference proteome</keyword>
<evidence type="ECO:0000256" key="1">
    <source>
        <dbReference type="SAM" id="MobiDB-lite"/>
    </source>
</evidence>
<feature type="region of interest" description="Disordered" evidence="1">
    <location>
        <begin position="52"/>
        <end position="72"/>
    </location>
</feature>
<name>A0A9P4MZI9_9PLEO</name>
<accession>A0A9P4MZI9</accession>
<evidence type="ECO:0000313" key="2">
    <source>
        <dbReference type="EMBL" id="KAF2259558.1"/>
    </source>
</evidence>
<sequence length="150" mass="15839">MVANGDSAEASDARAVNVSTSAMAGSQREVKCRCSGVPKIAARISAGFTDHETTTSVDCNDASHSMQPPLAHQPLPHRQIIFLVTASSSGTSLSCSADKDRCPILSTPAQPPHVGRAVPNYPSQLTTLSSHRILQHVASQRQRSEHGGSR</sequence>
<dbReference type="Proteomes" id="UP000800093">
    <property type="component" value="Unassembled WGS sequence"/>
</dbReference>
<feature type="compositionally biased region" description="Polar residues" evidence="1">
    <location>
        <begin position="54"/>
        <end position="66"/>
    </location>
</feature>
<proteinExistence type="predicted"/>
<dbReference type="AlphaFoldDB" id="A0A9P4MZI9"/>
<evidence type="ECO:0000313" key="3">
    <source>
        <dbReference type="Proteomes" id="UP000800093"/>
    </source>
</evidence>
<protein>
    <submittedName>
        <fullName evidence="2">Uncharacterized protein</fullName>
    </submittedName>
</protein>
<organism evidence="2 3">
    <name type="scientific">Lojkania enalia</name>
    <dbReference type="NCBI Taxonomy" id="147567"/>
    <lineage>
        <taxon>Eukaryota</taxon>
        <taxon>Fungi</taxon>
        <taxon>Dikarya</taxon>
        <taxon>Ascomycota</taxon>
        <taxon>Pezizomycotina</taxon>
        <taxon>Dothideomycetes</taxon>
        <taxon>Pleosporomycetidae</taxon>
        <taxon>Pleosporales</taxon>
        <taxon>Pleosporales incertae sedis</taxon>
        <taxon>Lojkania</taxon>
    </lineage>
</organism>
<dbReference type="EMBL" id="ML986706">
    <property type="protein sequence ID" value="KAF2259558.1"/>
    <property type="molecule type" value="Genomic_DNA"/>
</dbReference>
<gene>
    <name evidence="2" type="ORF">CC78DRAFT_548232</name>
</gene>